<protein>
    <submittedName>
        <fullName evidence="1">Uncharacterized protein</fullName>
    </submittedName>
</protein>
<dbReference type="AlphaFoldDB" id="A0A843X904"/>
<sequence length="160" mass="18108">MVDRALVSRDYVPWPKFRSGDSVSLDYVNRRRSQHTESACHGDRKSCLAQREISSTGCRYGCTNIADRAIRLRFGAEKPSFRTLKLRFRSTIAPIPSSVSLDYANSERGQHTESACHGDRKSCSNQREISSTGRRYGCTNIADIVTPSHLFPPLQRKKWA</sequence>
<keyword evidence="2" id="KW-1185">Reference proteome</keyword>
<organism evidence="1 2">
    <name type="scientific">Colocasia esculenta</name>
    <name type="common">Wild taro</name>
    <name type="synonym">Arum esculentum</name>
    <dbReference type="NCBI Taxonomy" id="4460"/>
    <lineage>
        <taxon>Eukaryota</taxon>
        <taxon>Viridiplantae</taxon>
        <taxon>Streptophyta</taxon>
        <taxon>Embryophyta</taxon>
        <taxon>Tracheophyta</taxon>
        <taxon>Spermatophyta</taxon>
        <taxon>Magnoliopsida</taxon>
        <taxon>Liliopsida</taxon>
        <taxon>Araceae</taxon>
        <taxon>Aroideae</taxon>
        <taxon>Colocasieae</taxon>
        <taxon>Colocasia</taxon>
    </lineage>
</organism>
<dbReference type="Proteomes" id="UP000652761">
    <property type="component" value="Unassembled WGS sequence"/>
</dbReference>
<evidence type="ECO:0000313" key="2">
    <source>
        <dbReference type="Proteomes" id="UP000652761"/>
    </source>
</evidence>
<name>A0A843X904_COLES</name>
<proteinExistence type="predicted"/>
<reference evidence="1" key="1">
    <citation type="submission" date="2017-07" db="EMBL/GenBank/DDBJ databases">
        <title>Taro Niue Genome Assembly and Annotation.</title>
        <authorList>
            <person name="Atibalentja N."/>
            <person name="Keating K."/>
            <person name="Fields C.J."/>
        </authorList>
    </citation>
    <scope>NUCLEOTIDE SEQUENCE</scope>
    <source>
        <strain evidence="1">Niue_2</strain>
        <tissue evidence="1">Leaf</tissue>
    </source>
</reference>
<evidence type="ECO:0000313" key="1">
    <source>
        <dbReference type="EMBL" id="MQM15800.1"/>
    </source>
</evidence>
<gene>
    <name evidence="1" type="ORF">Taro_048749</name>
</gene>
<accession>A0A843X904</accession>
<dbReference type="EMBL" id="NMUH01006691">
    <property type="protein sequence ID" value="MQM15800.1"/>
    <property type="molecule type" value="Genomic_DNA"/>
</dbReference>
<comment type="caution">
    <text evidence="1">The sequence shown here is derived from an EMBL/GenBank/DDBJ whole genome shotgun (WGS) entry which is preliminary data.</text>
</comment>